<dbReference type="Proteomes" id="UP001604277">
    <property type="component" value="Unassembled WGS sequence"/>
</dbReference>
<gene>
    <name evidence="1" type="ORF">Fot_18354</name>
</gene>
<evidence type="ECO:0000313" key="2">
    <source>
        <dbReference type="Proteomes" id="UP001604277"/>
    </source>
</evidence>
<sequence length="113" mass="12755">MTQPGYFSLPSTITKPMTQAGFGYVDDLENDVGYEEEPSIERVESGDGMGWDDAIQIIHHVPKTQQNLRIMLLLAAAQDDELELGLRIEVCPFICQWNFIEVGHLSILLWFSA</sequence>
<dbReference type="EMBL" id="JBFOLJ010000005">
    <property type="protein sequence ID" value="KAL2536963.1"/>
    <property type="molecule type" value="Genomic_DNA"/>
</dbReference>
<comment type="caution">
    <text evidence="1">The sequence shown here is derived from an EMBL/GenBank/DDBJ whole genome shotgun (WGS) entry which is preliminary data.</text>
</comment>
<keyword evidence="2" id="KW-1185">Reference proteome</keyword>
<protein>
    <submittedName>
        <fullName evidence="1">Uncharacterized protein</fullName>
    </submittedName>
</protein>
<name>A0ABD1VJD4_9LAMI</name>
<dbReference type="AlphaFoldDB" id="A0ABD1VJD4"/>
<reference evidence="2" key="1">
    <citation type="submission" date="2024-07" db="EMBL/GenBank/DDBJ databases">
        <title>Two chromosome-level genome assemblies of Korean endemic species Abeliophyllum distichum and Forsythia ovata (Oleaceae).</title>
        <authorList>
            <person name="Jang H."/>
        </authorList>
    </citation>
    <scope>NUCLEOTIDE SEQUENCE [LARGE SCALE GENOMIC DNA]</scope>
</reference>
<organism evidence="1 2">
    <name type="scientific">Forsythia ovata</name>
    <dbReference type="NCBI Taxonomy" id="205694"/>
    <lineage>
        <taxon>Eukaryota</taxon>
        <taxon>Viridiplantae</taxon>
        <taxon>Streptophyta</taxon>
        <taxon>Embryophyta</taxon>
        <taxon>Tracheophyta</taxon>
        <taxon>Spermatophyta</taxon>
        <taxon>Magnoliopsida</taxon>
        <taxon>eudicotyledons</taxon>
        <taxon>Gunneridae</taxon>
        <taxon>Pentapetalae</taxon>
        <taxon>asterids</taxon>
        <taxon>lamiids</taxon>
        <taxon>Lamiales</taxon>
        <taxon>Oleaceae</taxon>
        <taxon>Forsythieae</taxon>
        <taxon>Forsythia</taxon>
    </lineage>
</organism>
<evidence type="ECO:0000313" key="1">
    <source>
        <dbReference type="EMBL" id="KAL2536963.1"/>
    </source>
</evidence>
<proteinExistence type="predicted"/>
<accession>A0ABD1VJD4</accession>